<accession>A0A6J6T591</accession>
<evidence type="ECO:0000313" key="3">
    <source>
        <dbReference type="EMBL" id="CAB4834735.1"/>
    </source>
</evidence>
<sequence length="171" mass="18517">MAAPDFVPVRPGSPKYYESPPRRLGSWNASRPAEVVEGGQPAGDAFGFQGPDQGYALKLANSFRGKLHLAPGEHEEDAIAGCLVVAMRRASLYGRAPMMPDLKLAFSLFGFLDEGAPADLVAFRTPLFVEMSNPHHYFEGRHIASLVPEATLRLTPEVVAAATDWRALLGQ</sequence>
<proteinExistence type="predicted"/>
<dbReference type="EMBL" id="CAEZYR010000039">
    <property type="protein sequence ID" value="CAB4742321.1"/>
    <property type="molecule type" value="Genomic_DNA"/>
</dbReference>
<gene>
    <name evidence="2" type="ORF">UFOPK2754_01260</name>
    <name evidence="3" type="ORF">UFOPK3139_02180</name>
</gene>
<protein>
    <submittedName>
        <fullName evidence="2">Unannotated protein</fullName>
    </submittedName>
</protein>
<name>A0A6J6T591_9ZZZZ</name>
<dbReference type="AlphaFoldDB" id="A0A6J6T591"/>
<evidence type="ECO:0000313" key="2">
    <source>
        <dbReference type="EMBL" id="CAB4742321.1"/>
    </source>
</evidence>
<dbReference type="EMBL" id="CAFABA010000103">
    <property type="protein sequence ID" value="CAB4834735.1"/>
    <property type="molecule type" value="Genomic_DNA"/>
</dbReference>
<organism evidence="2">
    <name type="scientific">freshwater metagenome</name>
    <dbReference type="NCBI Taxonomy" id="449393"/>
    <lineage>
        <taxon>unclassified sequences</taxon>
        <taxon>metagenomes</taxon>
        <taxon>ecological metagenomes</taxon>
    </lineage>
</organism>
<reference evidence="2" key="1">
    <citation type="submission" date="2020-05" db="EMBL/GenBank/DDBJ databases">
        <authorList>
            <person name="Chiriac C."/>
            <person name="Salcher M."/>
            <person name="Ghai R."/>
            <person name="Kavagutti S V."/>
        </authorList>
    </citation>
    <scope>NUCLEOTIDE SEQUENCE</scope>
</reference>
<evidence type="ECO:0000256" key="1">
    <source>
        <dbReference type="SAM" id="MobiDB-lite"/>
    </source>
</evidence>
<feature type="region of interest" description="Disordered" evidence="1">
    <location>
        <begin position="1"/>
        <end position="23"/>
    </location>
</feature>